<dbReference type="InterPro" id="IPR051316">
    <property type="entry name" value="Zinc-reg_GTPase_activator"/>
</dbReference>
<keyword evidence="2" id="KW-0378">Hydrolase</keyword>
<feature type="domain" description="CobW C-terminal" evidence="9">
    <location>
        <begin position="318"/>
        <end position="373"/>
    </location>
</feature>
<comment type="catalytic activity">
    <reaction evidence="7">
        <text>GTP + H2O = GDP + phosphate + H(+)</text>
        <dbReference type="Rhea" id="RHEA:19669"/>
        <dbReference type="ChEBI" id="CHEBI:15377"/>
        <dbReference type="ChEBI" id="CHEBI:15378"/>
        <dbReference type="ChEBI" id="CHEBI:37565"/>
        <dbReference type="ChEBI" id="CHEBI:43474"/>
        <dbReference type="ChEBI" id="CHEBI:58189"/>
    </reaction>
    <physiologicalReaction direction="left-to-right" evidence="7">
        <dbReference type="Rhea" id="RHEA:19670"/>
    </physiologicalReaction>
</comment>
<reference evidence="10" key="1">
    <citation type="submission" date="2022-10" db="EMBL/GenBank/DDBJ databases">
        <title>Culturing micro-colonial fungi from biological soil crusts in the Mojave desert and describing Neophaeococcomyces mojavensis, and introducing the new genera and species Taxawa tesnikishii.</title>
        <authorList>
            <person name="Kurbessoian T."/>
            <person name="Stajich J.E."/>
        </authorList>
    </citation>
    <scope>NUCLEOTIDE SEQUENCE</scope>
    <source>
        <strain evidence="10">TK_41</strain>
    </source>
</reference>
<accession>A0AA38X9P5</accession>
<evidence type="ECO:0000259" key="9">
    <source>
        <dbReference type="Pfam" id="PF07683"/>
    </source>
</evidence>
<evidence type="ECO:0000256" key="2">
    <source>
        <dbReference type="ARBA" id="ARBA00022801"/>
    </source>
</evidence>
<sequence>MDDDEIPDLIKVQPEETTAIDTRTLISKKVPITIVTGFLGAGKTTLLNYILTAEHGKKIAVILNEFGNTADIEKSLTVNKGDQSITEWIPLANGCICCSIKDSGVAALESLVETQKDFDYILLETTGVADPGNIAPMFWMDEGLGSSIYLDGIVTVVDAKNILRSLDEPTPEEIPEEERNGDHDHETPLLTTAHLQISHADVIILNKTDLVSESQLSTVQTRISSINSLARIVSTKHSCIDKLSGTILDLNAYSTFPSASDIPAMPDFTSKGHSHLDPTLSTLTIPVPPYDPQKLPLLISWLEFLLWEAEDRQEGKAKKYEVHRTKGLIRCTDGNSRVVQGVREIFDIIDVDRGDDETPLDDGRIVFIGRNLDLIRDIDAGQIG</sequence>
<evidence type="ECO:0000256" key="1">
    <source>
        <dbReference type="ARBA" id="ARBA00022741"/>
    </source>
</evidence>
<dbReference type="GO" id="GO:0016787">
    <property type="term" value="F:hydrolase activity"/>
    <property type="evidence" value="ECO:0007669"/>
    <property type="project" value="UniProtKB-KW"/>
</dbReference>
<dbReference type="Pfam" id="PF07683">
    <property type="entry name" value="CobW_C"/>
    <property type="match status" value="1"/>
</dbReference>
<dbReference type="PANTHER" id="PTHR13748:SF31">
    <property type="entry name" value="ZINC-REGULATED GTPASE METALLOPROTEIN ACTIVATOR 1A-RELATED"/>
    <property type="match status" value="1"/>
</dbReference>
<keyword evidence="3" id="KW-0862">Zinc</keyword>
<keyword evidence="4" id="KW-0342">GTP-binding</keyword>
<dbReference type="EMBL" id="JAPDRK010000008">
    <property type="protein sequence ID" value="KAJ9609365.1"/>
    <property type="molecule type" value="Genomic_DNA"/>
</dbReference>
<evidence type="ECO:0008006" key="12">
    <source>
        <dbReference type="Google" id="ProtNLM"/>
    </source>
</evidence>
<dbReference type="InterPro" id="IPR011629">
    <property type="entry name" value="CobW-like_C"/>
</dbReference>
<dbReference type="CDD" id="cd03112">
    <property type="entry name" value="CobW-like"/>
    <property type="match status" value="1"/>
</dbReference>
<keyword evidence="11" id="KW-1185">Reference proteome</keyword>
<comment type="similarity">
    <text evidence="6">Belongs to the SIMIBI class G3E GTPase family. ZNG1 subfamily.</text>
</comment>
<organism evidence="10 11">
    <name type="scientific">Cladophialophora chaetospira</name>
    <dbReference type="NCBI Taxonomy" id="386627"/>
    <lineage>
        <taxon>Eukaryota</taxon>
        <taxon>Fungi</taxon>
        <taxon>Dikarya</taxon>
        <taxon>Ascomycota</taxon>
        <taxon>Pezizomycotina</taxon>
        <taxon>Eurotiomycetes</taxon>
        <taxon>Chaetothyriomycetidae</taxon>
        <taxon>Chaetothyriales</taxon>
        <taxon>Herpotrichiellaceae</taxon>
        <taxon>Cladophialophora</taxon>
    </lineage>
</organism>
<dbReference type="InterPro" id="IPR003495">
    <property type="entry name" value="CobW/HypB/UreG_nucleotide-bd"/>
</dbReference>
<comment type="caution">
    <text evidence="10">The sequence shown here is derived from an EMBL/GenBank/DDBJ whole genome shotgun (WGS) entry which is preliminary data.</text>
</comment>
<evidence type="ECO:0000256" key="4">
    <source>
        <dbReference type="ARBA" id="ARBA00023134"/>
    </source>
</evidence>
<dbReference type="InterPro" id="IPR036627">
    <property type="entry name" value="CobW-likC_sf"/>
</dbReference>
<gene>
    <name evidence="10" type="ORF">H2200_005692</name>
</gene>
<evidence type="ECO:0000259" key="8">
    <source>
        <dbReference type="Pfam" id="PF02492"/>
    </source>
</evidence>
<dbReference type="Gene3D" id="3.30.1220.10">
    <property type="entry name" value="CobW-like, C-terminal domain"/>
    <property type="match status" value="1"/>
</dbReference>
<feature type="domain" description="CobW/HypB/UreG nucleotide-binding" evidence="8">
    <location>
        <begin position="31"/>
        <end position="233"/>
    </location>
</feature>
<keyword evidence="5" id="KW-0143">Chaperone</keyword>
<evidence type="ECO:0000256" key="5">
    <source>
        <dbReference type="ARBA" id="ARBA00023186"/>
    </source>
</evidence>
<evidence type="ECO:0000256" key="3">
    <source>
        <dbReference type="ARBA" id="ARBA00022833"/>
    </source>
</evidence>
<dbReference type="AlphaFoldDB" id="A0AA38X9P5"/>
<dbReference type="GO" id="GO:0005525">
    <property type="term" value="F:GTP binding"/>
    <property type="evidence" value="ECO:0007669"/>
    <property type="project" value="UniProtKB-KW"/>
</dbReference>
<dbReference type="SUPFAM" id="SSF90002">
    <property type="entry name" value="Hypothetical protein YjiA, C-terminal domain"/>
    <property type="match status" value="1"/>
</dbReference>
<dbReference type="InterPro" id="IPR027417">
    <property type="entry name" value="P-loop_NTPase"/>
</dbReference>
<keyword evidence="1" id="KW-0547">Nucleotide-binding</keyword>
<name>A0AA38X9P5_9EURO</name>
<dbReference type="Pfam" id="PF02492">
    <property type="entry name" value="cobW"/>
    <property type="match status" value="1"/>
</dbReference>
<evidence type="ECO:0000256" key="7">
    <source>
        <dbReference type="ARBA" id="ARBA00049117"/>
    </source>
</evidence>
<dbReference type="Gene3D" id="3.40.50.300">
    <property type="entry name" value="P-loop containing nucleotide triphosphate hydrolases"/>
    <property type="match status" value="1"/>
</dbReference>
<dbReference type="SUPFAM" id="SSF52540">
    <property type="entry name" value="P-loop containing nucleoside triphosphate hydrolases"/>
    <property type="match status" value="1"/>
</dbReference>
<dbReference type="GO" id="GO:0005737">
    <property type="term" value="C:cytoplasm"/>
    <property type="evidence" value="ECO:0007669"/>
    <property type="project" value="TreeGrafter"/>
</dbReference>
<evidence type="ECO:0000313" key="11">
    <source>
        <dbReference type="Proteomes" id="UP001172673"/>
    </source>
</evidence>
<dbReference type="Proteomes" id="UP001172673">
    <property type="component" value="Unassembled WGS sequence"/>
</dbReference>
<evidence type="ECO:0000256" key="6">
    <source>
        <dbReference type="ARBA" id="ARBA00034320"/>
    </source>
</evidence>
<proteinExistence type="inferred from homology"/>
<protein>
    <recommendedName>
        <fullName evidence="12">COBW domain-containing protein 1</fullName>
    </recommendedName>
</protein>
<evidence type="ECO:0000313" key="10">
    <source>
        <dbReference type="EMBL" id="KAJ9609365.1"/>
    </source>
</evidence>
<dbReference type="PANTHER" id="PTHR13748">
    <property type="entry name" value="COBW-RELATED"/>
    <property type="match status" value="1"/>
</dbReference>